<comment type="caution">
    <text evidence="3">The sequence shown here is derived from an EMBL/GenBank/DDBJ whole genome shotgun (WGS) entry which is preliminary data.</text>
</comment>
<dbReference type="PANTHER" id="PTHR41390">
    <property type="entry name" value="CHROMOSOME 7, WHOLE GENOME SHOTGUN SEQUENCE"/>
    <property type="match status" value="1"/>
</dbReference>
<keyword evidence="2" id="KW-0472">Membrane</keyword>
<dbReference type="EMBL" id="CAJVQB010014145">
    <property type="protein sequence ID" value="CAG8766683.1"/>
    <property type="molecule type" value="Genomic_DNA"/>
</dbReference>
<feature type="transmembrane region" description="Helical" evidence="2">
    <location>
        <begin position="83"/>
        <end position="102"/>
    </location>
</feature>
<evidence type="ECO:0000313" key="3">
    <source>
        <dbReference type="EMBL" id="CAG8766683.1"/>
    </source>
</evidence>
<feature type="transmembrane region" description="Helical" evidence="2">
    <location>
        <begin position="114"/>
        <end position="138"/>
    </location>
</feature>
<keyword evidence="2" id="KW-1133">Transmembrane helix</keyword>
<dbReference type="Proteomes" id="UP000789901">
    <property type="component" value="Unassembled WGS sequence"/>
</dbReference>
<organism evidence="3 4">
    <name type="scientific">Gigaspora margarita</name>
    <dbReference type="NCBI Taxonomy" id="4874"/>
    <lineage>
        <taxon>Eukaryota</taxon>
        <taxon>Fungi</taxon>
        <taxon>Fungi incertae sedis</taxon>
        <taxon>Mucoromycota</taxon>
        <taxon>Glomeromycotina</taxon>
        <taxon>Glomeromycetes</taxon>
        <taxon>Diversisporales</taxon>
        <taxon>Gigasporaceae</taxon>
        <taxon>Gigaspora</taxon>
    </lineage>
</organism>
<dbReference type="PANTHER" id="PTHR41390:SF1">
    <property type="entry name" value="NADH-UBIQUINONE OXIDOREDUCTASE 213 KDA SUBUNIT"/>
    <property type="match status" value="1"/>
</dbReference>
<gene>
    <name evidence="3" type="ORF">GMARGA_LOCUS18081</name>
</gene>
<reference evidence="3 4" key="1">
    <citation type="submission" date="2021-06" db="EMBL/GenBank/DDBJ databases">
        <authorList>
            <person name="Kallberg Y."/>
            <person name="Tangrot J."/>
            <person name="Rosling A."/>
        </authorList>
    </citation>
    <scope>NUCLEOTIDE SEQUENCE [LARGE SCALE GENOMIC DNA]</scope>
    <source>
        <strain evidence="3 4">120-4 pot B 10/14</strain>
    </source>
</reference>
<evidence type="ECO:0000256" key="1">
    <source>
        <dbReference type="SAM" id="MobiDB-lite"/>
    </source>
</evidence>
<sequence length="230" mass="25867">MQKWDEESRTRIFTGTILSVSVGATCGGLAAFFNNRSFLRYTIATGINCGIFGLSFFSIRELCLAHQQKNKPRRYNIRNTDELISSIIAGGLTGGLFSSIIPSLHSLKDGRQGLLSRIFLFSLISGVGQVCYTSAYNYRQQLILKTKNVQQYPPLESNPPTKKILNNDKKETKDKKMTEGLLNWLASKKWTGVKKISEEEYKQIKQARAEAKGMQLEDSTTDENSNNHQS</sequence>
<keyword evidence="4" id="KW-1185">Reference proteome</keyword>
<name>A0ABN7VFL8_GIGMA</name>
<protein>
    <submittedName>
        <fullName evidence="3">2009_t:CDS:1</fullName>
    </submittedName>
</protein>
<feature type="transmembrane region" description="Helical" evidence="2">
    <location>
        <begin position="39"/>
        <end position="62"/>
    </location>
</feature>
<feature type="region of interest" description="Disordered" evidence="1">
    <location>
        <begin position="208"/>
        <end position="230"/>
    </location>
</feature>
<proteinExistence type="predicted"/>
<evidence type="ECO:0000256" key="2">
    <source>
        <dbReference type="SAM" id="Phobius"/>
    </source>
</evidence>
<feature type="region of interest" description="Disordered" evidence="1">
    <location>
        <begin position="153"/>
        <end position="172"/>
    </location>
</feature>
<evidence type="ECO:0000313" key="4">
    <source>
        <dbReference type="Proteomes" id="UP000789901"/>
    </source>
</evidence>
<keyword evidence="2" id="KW-0812">Transmembrane</keyword>
<accession>A0ABN7VFL8</accession>
<feature type="transmembrane region" description="Helical" evidence="2">
    <location>
        <begin position="12"/>
        <end position="33"/>
    </location>
</feature>